<protein>
    <submittedName>
        <fullName evidence="2">Uncharacterized protein</fullName>
    </submittedName>
</protein>
<gene>
    <name evidence="2" type="ORF">HJG63_011373</name>
</gene>
<organism evidence="2 3">
    <name type="scientific">Rousettus aegyptiacus</name>
    <name type="common">Egyptian fruit bat</name>
    <name type="synonym">Pteropus aegyptiacus</name>
    <dbReference type="NCBI Taxonomy" id="9407"/>
    <lineage>
        <taxon>Eukaryota</taxon>
        <taxon>Metazoa</taxon>
        <taxon>Chordata</taxon>
        <taxon>Craniata</taxon>
        <taxon>Vertebrata</taxon>
        <taxon>Euteleostomi</taxon>
        <taxon>Mammalia</taxon>
        <taxon>Eutheria</taxon>
        <taxon>Laurasiatheria</taxon>
        <taxon>Chiroptera</taxon>
        <taxon>Yinpterochiroptera</taxon>
        <taxon>Pteropodoidea</taxon>
        <taxon>Pteropodidae</taxon>
        <taxon>Rousettinae</taxon>
        <taxon>Rousettus</taxon>
    </lineage>
</organism>
<evidence type="ECO:0000313" key="3">
    <source>
        <dbReference type="Proteomes" id="UP000593571"/>
    </source>
</evidence>
<sequence length="128" mass="13322">MAPSRGSGVRTHLGSGGLSPHDRSLHPPGATDLDRPSPRSHSGRATGGSGRILGRGRRSQNQGAGGTDISEEPGQHPAPTSPQRTDPRRVRVCNPILRHSSNGPPPSHCSGLKSHESSGAEPRARICP</sequence>
<dbReference type="AlphaFoldDB" id="A0A7J8H1A5"/>
<proteinExistence type="predicted"/>
<accession>A0A7J8H1A5</accession>
<dbReference type="EMBL" id="JACASE010000005">
    <property type="protein sequence ID" value="KAF6466046.1"/>
    <property type="molecule type" value="Genomic_DNA"/>
</dbReference>
<name>A0A7J8H1A5_ROUAE</name>
<evidence type="ECO:0000256" key="1">
    <source>
        <dbReference type="SAM" id="MobiDB-lite"/>
    </source>
</evidence>
<feature type="region of interest" description="Disordered" evidence="1">
    <location>
        <begin position="1"/>
        <end position="128"/>
    </location>
</feature>
<keyword evidence="3" id="KW-1185">Reference proteome</keyword>
<dbReference type="Proteomes" id="UP000593571">
    <property type="component" value="Unassembled WGS sequence"/>
</dbReference>
<comment type="caution">
    <text evidence="2">The sequence shown here is derived from an EMBL/GenBank/DDBJ whole genome shotgun (WGS) entry which is preliminary data.</text>
</comment>
<evidence type="ECO:0000313" key="2">
    <source>
        <dbReference type="EMBL" id="KAF6466046.1"/>
    </source>
</evidence>
<feature type="compositionally biased region" description="Basic and acidic residues" evidence="1">
    <location>
        <begin position="113"/>
        <end position="128"/>
    </location>
</feature>
<reference evidence="2 3" key="1">
    <citation type="journal article" date="2020" name="Nature">
        <title>Six reference-quality genomes reveal evolution of bat adaptations.</title>
        <authorList>
            <person name="Jebb D."/>
            <person name="Huang Z."/>
            <person name="Pippel M."/>
            <person name="Hughes G.M."/>
            <person name="Lavrichenko K."/>
            <person name="Devanna P."/>
            <person name="Winkler S."/>
            <person name="Jermiin L.S."/>
            <person name="Skirmuntt E.C."/>
            <person name="Katzourakis A."/>
            <person name="Burkitt-Gray L."/>
            <person name="Ray D.A."/>
            <person name="Sullivan K.A.M."/>
            <person name="Roscito J.G."/>
            <person name="Kirilenko B.M."/>
            <person name="Davalos L.M."/>
            <person name="Corthals A.P."/>
            <person name="Power M.L."/>
            <person name="Jones G."/>
            <person name="Ransome R.D."/>
            <person name="Dechmann D.K.N."/>
            <person name="Locatelli A.G."/>
            <person name="Puechmaille S.J."/>
            <person name="Fedrigo O."/>
            <person name="Jarvis E.D."/>
            <person name="Hiller M."/>
            <person name="Vernes S.C."/>
            <person name="Myers E.W."/>
            <person name="Teeling E.C."/>
        </authorList>
    </citation>
    <scope>NUCLEOTIDE SEQUENCE [LARGE SCALE GENOMIC DNA]</scope>
    <source>
        <strain evidence="2">MRouAeg1</strain>
        <tissue evidence="2">Muscle</tissue>
    </source>
</reference>